<dbReference type="RefSeq" id="WP_386337981.1">
    <property type="nucleotide sequence ID" value="NZ_JBHSFG010000011.1"/>
</dbReference>
<name>A0ABV8YFD8_9ACTN</name>
<evidence type="ECO:0000256" key="1">
    <source>
        <dbReference type="SAM" id="MobiDB-lite"/>
    </source>
</evidence>
<organism evidence="2 3">
    <name type="scientific">Streptomyces xiangluensis</name>
    <dbReference type="NCBI Taxonomy" id="2665720"/>
    <lineage>
        <taxon>Bacteria</taxon>
        <taxon>Bacillati</taxon>
        <taxon>Actinomycetota</taxon>
        <taxon>Actinomycetes</taxon>
        <taxon>Kitasatosporales</taxon>
        <taxon>Streptomycetaceae</taxon>
        <taxon>Streptomyces</taxon>
    </lineage>
</organism>
<feature type="compositionally biased region" description="Basic residues" evidence="1">
    <location>
        <begin position="35"/>
        <end position="44"/>
    </location>
</feature>
<gene>
    <name evidence="2" type="ORF">ACFPH6_05425</name>
</gene>
<reference evidence="3" key="1">
    <citation type="journal article" date="2019" name="Int. J. Syst. Evol. Microbiol.">
        <title>The Global Catalogue of Microorganisms (GCM) 10K type strain sequencing project: providing services to taxonomists for standard genome sequencing and annotation.</title>
        <authorList>
            <consortium name="The Broad Institute Genomics Platform"/>
            <consortium name="The Broad Institute Genome Sequencing Center for Infectious Disease"/>
            <person name="Wu L."/>
            <person name="Ma J."/>
        </authorList>
    </citation>
    <scope>NUCLEOTIDE SEQUENCE [LARGE SCALE GENOMIC DNA]</scope>
    <source>
        <strain evidence="3">DT43</strain>
    </source>
</reference>
<feature type="region of interest" description="Disordered" evidence="1">
    <location>
        <begin position="89"/>
        <end position="111"/>
    </location>
</feature>
<accession>A0ABV8YFD8</accession>
<sequence>MTTTPPPRPQPPRGASTPRDRHRPRRPLPACGRAGTRRPRRPKRPGSVWLVAQHPRQRDARLVEPWLMETINRVVATYTRPGHRVLLLAPPTDPGSPAPDRATPGTRTGGGLLPALIEAARTTNRLGRTLEAVNAASDIAARTAEDAPPLRPQAVHRLAPESVLPAPTGHGSVRGRCGPTAAGQDRFRVVIAIVDPHDPIWVPGVSWGSLLAPSGILAFITHSDHQWGRLIDPTGLVTRAARSVGLAPVDRVVLLHIPVRDGALGPEPDLPAALPADGAPCAPAPRHTRVHADLLLFARARRAADHTGEDRR</sequence>
<protein>
    <submittedName>
        <fullName evidence="2">Uncharacterized protein</fullName>
    </submittedName>
</protein>
<proteinExistence type="predicted"/>
<keyword evidence="3" id="KW-1185">Reference proteome</keyword>
<evidence type="ECO:0000313" key="2">
    <source>
        <dbReference type="EMBL" id="MFC4464007.1"/>
    </source>
</evidence>
<feature type="region of interest" description="Disordered" evidence="1">
    <location>
        <begin position="1"/>
        <end position="52"/>
    </location>
</feature>
<comment type="caution">
    <text evidence="2">The sequence shown here is derived from an EMBL/GenBank/DDBJ whole genome shotgun (WGS) entry which is preliminary data.</text>
</comment>
<feature type="compositionally biased region" description="Pro residues" evidence="1">
    <location>
        <begin position="1"/>
        <end position="12"/>
    </location>
</feature>
<dbReference type="EMBL" id="JBHSFG010000011">
    <property type="protein sequence ID" value="MFC4464007.1"/>
    <property type="molecule type" value="Genomic_DNA"/>
</dbReference>
<dbReference type="Proteomes" id="UP001596012">
    <property type="component" value="Unassembled WGS sequence"/>
</dbReference>
<evidence type="ECO:0000313" key="3">
    <source>
        <dbReference type="Proteomes" id="UP001596012"/>
    </source>
</evidence>